<feature type="domain" description="Cytochrome c-552/4" evidence="2">
    <location>
        <begin position="66"/>
        <end position="147"/>
    </location>
</feature>
<evidence type="ECO:0000259" key="2">
    <source>
        <dbReference type="Pfam" id="PF13435"/>
    </source>
</evidence>
<keyword evidence="4" id="KW-1185">Reference proteome</keyword>
<dbReference type="EMBL" id="JBHPKH010000066">
    <property type="protein sequence ID" value="MFC1573047.1"/>
    <property type="molecule type" value="Genomic_DNA"/>
</dbReference>
<reference evidence="3 4" key="1">
    <citation type="submission" date="2024-09" db="EMBL/GenBank/DDBJ databases">
        <authorList>
            <person name="D'Angelo T."/>
        </authorList>
    </citation>
    <scope>NUCLEOTIDE SEQUENCE [LARGE SCALE GENOMIC DNA]</scope>
    <source>
        <strain evidence="3">SAG AM-320-E07</strain>
    </source>
</reference>
<dbReference type="InterPro" id="IPR036280">
    <property type="entry name" value="Multihaem_cyt_sf"/>
</dbReference>
<comment type="caution">
    <text evidence="3">The sequence shown here is derived from an EMBL/GenBank/DDBJ whole genome shotgun (WGS) entry which is preliminary data.</text>
</comment>
<accession>A0ABV6YL36</accession>
<dbReference type="InterPro" id="IPR051829">
    <property type="entry name" value="Multiheme_Cytochr_ET"/>
</dbReference>
<dbReference type="SUPFAM" id="SSF48695">
    <property type="entry name" value="Multiheme cytochromes"/>
    <property type="match status" value="1"/>
</dbReference>
<evidence type="ECO:0000256" key="1">
    <source>
        <dbReference type="ARBA" id="ARBA00022729"/>
    </source>
</evidence>
<evidence type="ECO:0000313" key="4">
    <source>
        <dbReference type="Proteomes" id="UP001593833"/>
    </source>
</evidence>
<dbReference type="InterPro" id="IPR023155">
    <property type="entry name" value="Cyt_c-552/4"/>
</dbReference>
<evidence type="ECO:0000313" key="3">
    <source>
        <dbReference type="EMBL" id="MFC1573047.1"/>
    </source>
</evidence>
<dbReference type="Proteomes" id="UP001593833">
    <property type="component" value="Unassembled WGS sequence"/>
</dbReference>
<dbReference type="Pfam" id="PF13435">
    <property type="entry name" value="Cytochrome_C554"/>
    <property type="match status" value="1"/>
</dbReference>
<name>A0ABV6YL36_UNCEI</name>
<organism evidence="3 4">
    <name type="scientific">Eiseniibacteriota bacterium</name>
    <dbReference type="NCBI Taxonomy" id="2212470"/>
    <lineage>
        <taxon>Bacteria</taxon>
        <taxon>Candidatus Eiseniibacteriota</taxon>
    </lineage>
</organism>
<dbReference type="PANTHER" id="PTHR35038:SF8">
    <property type="entry name" value="C-TYPE POLYHEME CYTOCHROME OMCC"/>
    <property type="match status" value="1"/>
</dbReference>
<sequence length="253" mass="27365">MRGDQYKYGKTARRATWLALLATTLGAGFSIVSGQMFEERLEPEEIGIKDIEELVIPTVTYVGNGACETCHPAAYRKWLETKHCRAVVSLRSGMAEKIGALTGITSCCPPKSGKCMKCHGTAHNVPAAFRADQFRMGEGVSCEKCHGPGEAHVKSAEGGDAPAEMRRPPLEDCTVCHGSKPWHDMICSNCHTERESHVASQSAAYPEASVDTEGPLEATCVRCHAVRASHATLKGAERFSLDAAWKRIEHGAP</sequence>
<keyword evidence="1" id="KW-0732">Signal</keyword>
<proteinExistence type="predicted"/>
<dbReference type="Gene3D" id="1.10.1130.10">
    <property type="entry name" value="Flavocytochrome C3, Chain A"/>
    <property type="match status" value="1"/>
</dbReference>
<gene>
    <name evidence="3" type="ORF">ACFL6M_05555</name>
</gene>
<dbReference type="PANTHER" id="PTHR35038">
    <property type="entry name" value="DISSIMILATORY SULFITE REDUCTASE SIRA"/>
    <property type="match status" value="1"/>
</dbReference>
<protein>
    <submittedName>
        <fullName evidence="3">Multiheme c-type cytochrome</fullName>
    </submittedName>
</protein>